<dbReference type="RefSeq" id="WP_306930423.1">
    <property type="nucleotide sequence ID" value="NZ_JAUTBL010000002.1"/>
</dbReference>
<name>A0ABU0UID1_9HYPH</name>
<evidence type="ECO:0000313" key="3">
    <source>
        <dbReference type="Proteomes" id="UP001224781"/>
    </source>
</evidence>
<keyword evidence="3" id="KW-1185">Reference proteome</keyword>
<evidence type="ECO:0008006" key="4">
    <source>
        <dbReference type="Google" id="ProtNLM"/>
    </source>
</evidence>
<protein>
    <recommendedName>
        <fullName evidence="4">Transposase</fullName>
    </recommendedName>
</protein>
<gene>
    <name evidence="2" type="ORF">QE408_001849</name>
</gene>
<dbReference type="EMBL" id="JAUTBL010000002">
    <property type="protein sequence ID" value="MDQ1184706.1"/>
    <property type="molecule type" value="Genomic_DNA"/>
</dbReference>
<proteinExistence type="predicted"/>
<evidence type="ECO:0000256" key="1">
    <source>
        <dbReference type="SAM" id="MobiDB-lite"/>
    </source>
</evidence>
<accession>A0ABU0UID1</accession>
<dbReference type="Proteomes" id="UP001224781">
    <property type="component" value="Unassembled WGS sequence"/>
</dbReference>
<evidence type="ECO:0000313" key="2">
    <source>
        <dbReference type="EMBL" id="MDQ1184706.1"/>
    </source>
</evidence>
<comment type="caution">
    <text evidence="2">The sequence shown here is derived from an EMBL/GenBank/DDBJ whole genome shotgun (WGS) entry which is preliminary data.</text>
</comment>
<feature type="compositionally biased region" description="Basic and acidic residues" evidence="1">
    <location>
        <begin position="10"/>
        <end position="24"/>
    </location>
</feature>
<sequence length="90" mass="9708">MTALNHTKQNARDLMGRARTDRINDFGLPGGLTPPRQRPSKADQRAEAQAAIAAATRTISCACGHSARVPITARMRGRRFSCSKCGSVIE</sequence>
<feature type="region of interest" description="Disordered" evidence="1">
    <location>
        <begin position="1"/>
        <end position="45"/>
    </location>
</feature>
<organism evidence="2 3">
    <name type="scientific">Agrobacterium larrymoorei</name>
    <dbReference type="NCBI Taxonomy" id="160699"/>
    <lineage>
        <taxon>Bacteria</taxon>
        <taxon>Pseudomonadati</taxon>
        <taxon>Pseudomonadota</taxon>
        <taxon>Alphaproteobacteria</taxon>
        <taxon>Hyphomicrobiales</taxon>
        <taxon>Rhizobiaceae</taxon>
        <taxon>Rhizobium/Agrobacterium group</taxon>
        <taxon>Agrobacterium</taxon>
    </lineage>
</organism>
<reference evidence="2 3" key="1">
    <citation type="submission" date="2023-07" db="EMBL/GenBank/DDBJ databases">
        <title>Functional and genomic diversity of the sorghum phyllosphere microbiome.</title>
        <authorList>
            <person name="Shade A."/>
        </authorList>
    </citation>
    <scope>NUCLEOTIDE SEQUENCE [LARGE SCALE GENOMIC DNA]</scope>
    <source>
        <strain evidence="2 3">SORGH_AS_1126</strain>
    </source>
</reference>